<feature type="domain" description="Cns1/TTC4 wheel" evidence="4">
    <location>
        <begin position="283"/>
        <end position="395"/>
    </location>
</feature>
<dbReference type="EMBL" id="CAJFCJ010000014">
    <property type="protein sequence ID" value="CAD5121343.1"/>
    <property type="molecule type" value="Genomic_DNA"/>
</dbReference>
<dbReference type="GO" id="GO:0030544">
    <property type="term" value="F:Hsp70 protein binding"/>
    <property type="evidence" value="ECO:0007669"/>
    <property type="project" value="TreeGrafter"/>
</dbReference>
<dbReference type="OrthoDB" id="420195at2759"/>
<name>A0A7I8VZK6_9ANNE</name>
<evidence type="ECO:0000256" key="1">
    <source>
        <dbReference type="ARBA" id="ARBA00022737"/>
    </source>
</evidence>
<keyword evidence="6" id="KW-1185">Reference proteome</keyword>
<protein>
    <submittedName>
        <fullName evidence="5">DgyrCDS9866</fullName>
    </submittedName>
</protein>
<reference evidence="5 6" key="1">
    <citation type="submission" date="2020-08" db="EMBL/GenBank/DDBJ databases">
        <authorList>
            <person name="Hejnol A."/>
        </authorList>
    </citation>
    <scope>NUCLEOTIDE SEQUENCE [LARGE SCALE GENOMIC DNA]</scope>
</reference>
<dbReference type="Gene3D" id="1.25.40.10">
    <property type="entry name" value="Tetratricopeptide repeat domain"/>
    <property type="match status" value="1"/>
</dbReference>
<organism evidence="5 6">
    <name type="scientific">Dimorphilus gyrociliatus</name>
    <dbReference type="NCBI Taxonomy" id="2664684"/>
    <lineage>
        <taxon>Eukaryota</taxon>
        <taxon>Metazoa</taxon>
        <taxon>Spiralia</taxon>
        <taxon>Lophotrochozoa</taxon>
        <taxon>Annelida</taxon>
        <taxon>Polychaeta</taxon>
        <taxon>Polychaeta incertae sedis</taxon>
        <taxon>Dinophilidae</taxon>
        <taxon>Dimorphilus</taxon>
    </lineage>
</organism>
<dbReference type="CDD" id="cd21380">
    <property type="entry name" value="CTWD_Cns1"/>
    <property type="match status" value="1"/>
</dbReference>
<dbReference type="GO" id="GO:0051879">
    <property type="term" value="F:Hsp90 protein binding"/>
    <property type="evidence" value="ECO:0007669"/>
    <property type="project" value="InterPro"/>
</dbReference>
<evidence type="ECO:0000256" key="3">
    <source>
        <dbReference type="SAM" id="Coils"/>
    </source>
</evidence>
<dbReference type="AlphaFoldDB" id="A0A7I8VZK6"/>
<dbReference type="SUPFAM" id="SSF48452">
    <property type="entry name" value="TPR-like"/>
    <property type="match status" value="1"/>
</dbReference>
<evidence type="ECO:0000313" key="5">
    <source>
        <dbReference type="EMBL" id="CAD5121343.1"/>
    </source>
</evidence>
<keyword evidence="1" id="KW-0677">Repeat</keyword>
<dbReference type="PANTHER" id="PTHR46035">
    <property type="entry name" value="TETRATRICOPEPTIDE REPEAT PROTEIN 4"/>
    <property type="match status" value="1"/>
</dbReference>
<evidence type="ECO:0000259" key="4">
    <source>
        <dbReference type="Pfam" id="PF18972"/>
    </source>
</evidence>
<dbReference type="GO" id="GO:0006457">
    <property type="term" value="P:protein folding"/>
    <property type="evidence" value="ECO:0007669"/>
    <property type="project" value="TreeGrafter"/>
</dbReference>
<accession>A0A7I8VZK6</accession>
<dbReference type="Proteomes" id="UP000549394">
    <property type="component" value="Unassembled WGS sequence"/>
</dbReference>
<dbReference type="InterPro" id="IPR044059">
    <property type="entry name" value="Csn1/TTC4_wheel"/>
</dbReference>
<dbReference type="Pfam" id="PF18972">
    <property type="entry name" value="Wheel"/>
    <property type="match status" value="1"/>
</dbReference>
<proteinExistence type="predicted"/>
<sequence length="400" mass="46736">MATGDSQTKPQNYTDEERNELIDQINKDFDEFLEKKLATSKGNSALEDKPIEELLAELDRHPAFMKEIKPSDVDNEYVQALMSLKYETEDTRENAESYKEEGNRHFKLKKYKWAIDNYTAGIEEKCPDKDLNAILYSNRAAANYHRGNYGSALRDASLARKFKKDHMKAVIKGAECCIKLSRFDDAMEWCKYGLLLDESQEKIQKLNEEAKTKLIEKNKKERKAIAERKRLLRKKTDLMSAIKTRGIRLTMDGNVVDLSNEEQIEKVDLENCHSGVSVYLSEDGSMVWPVMFLYPEYGQTDFIQEFQEADSFADHLKVIFAKDCEPPPWDTEFKYKYNNLEIFFENKDERKLYKIRPSMKLLEALKMKKFFVEDGTPAFILLPKNSSFSEDFLKKYKFET</sequence>
<keyword evidence="3" id="KW-0175">Coiled coil</keyword>
<gene>
    <name evidence="5" type="ORF">DGYR_LOCUS9306</name>
</gene>
<dbReference type="GO" id="GO:0005829">
    <property type="term" value="C:cytosol"/>
    <property type="evidence" value="ECO:0007669"/>
    <property type="project" value="TreeGrafter"/>
</dbReference>
<dbReference type="InterPro" id="IPR011990">
    <property type="entry name" value="TPR-like_helical_dom_sf"/>
</dbReference>
<evidence type="ECO:0000313" key="6">
    <source>
        <dbReference type="Proteomes" id="UP000549394"/>
    </source>
</evidence>
<evidence type="ECO:0000256" key="2">
    <source>
        <dbReference type="ARBA" id="ARBA00022803"/>
    </source>
</evidence>
<dbReference type="PANTHER" id="PTHR46035:SF1">
    <property type="entry name" value="TETRATRICOPEPTIDE REPEAT PROTEIN 4"/>
    <property type="match status" value="1"/>
</dbReference>
<dbReference type="GO" id="GO:0005634">
    <property type="term" value="C:nucleus"/>
    <property type="evidence" value="ECO:0007669"/>
    <property type="project" value="TreeGrafter"/>
</dbReference>
<feature type="coiled-coil region" evidence="3">
    <location>
        <begin position="196"/>
        <end position="235"/>
    </location>
</feature>
<keyword evidence="2" id="KW-0802">TPR repeat</keyword>
<comment type="caution">
    <text evidence="5">The sequence shown here is derived from an EMBL/GenBank/DDBJ whole genome shotgun (WGS) entry which is preliminary data.</text>
</comment>